<protein>
    <recommendedName>
        <fullName evidence="1">Cyclic nucleotide-binding domain-containing protein</fullName>
    </recommendedName>
</protein>
<dbReference type="STRING" id="1703345.A3860_22270"/>
<dbReference type="InterPro" id="IPR000595">
    <property type="entry name" value="cNMP-bd_dom"/>
</dbReference>
<dbReference type="Gene3D" id="2.60.120.10">
    <property type="entry name" value="Jelly Rolls"/>
    <property type="match status" value="1"/>
</dbReference>
<reference evidence="2 3" key="1">
    <citation type="submission" date="2016-03" db="EMBL/GenBank/DDBJ databases">
        <title>Niastella vici sp. nov., isolated from farmland soil.</title>
        <authorList>
            <person name="Chen L."/>
            <person name="Wang D."/>
            <person name="Yang S."/>
            <person name="Wang G."/>
        </authorList>
    </citation>
    <scope>NUCLEOTIDE SEQUENCE [LARGE SCALE GENOMIC DNA]</scope>
    <source>
        <strain evidence="2 3">DJ57</strain>
    </source>
</reference>
<feature type="domain" description="Cyclic nucleotide-binding" evidence="1">
    <location>
        <begin position="11"/>
        <end position="123"/>
    </location>
</feature>
<name>A0A1V9G0N4_9BACT</name>
<dbReference type="InterPro" id="IPR018490">
    <property type="entry name" value="cNMP-bd_dom_sf"/>
</dbReference>
<dbReference type="PROSITE" id="PS50042">
    <property type="entry name" value="CNMP_BINDING_3"/>
    <property type="match status" value="1"/>
</dbReference>
<dbReference type="SUPFAM" id="SSF51206">
    <property type="entry name" value="cAMP-binding domain-like"/>
    <property type="match status" value="1"/>
</dbReference>
<gene>
    <name evidence="2" type="ORF">A3860_22270</name>
</gene>
<comment type="caution">
    <text evidence="2">The sequence shown here is derived from an EMBL/GenBank/DDBJ whole genome shotgun (WGS) entry which is preliminary data.</text>
</comment>
<dbReference type="AlphaFoldDB" id="A0A1V9G0N4"/>
<evidence type="ECO:0000313" key="2">
    <source>
        <dbReference type="EMBL" id="OQP64134.1"/>
    </source>
</evidence>
<accession>A0A1V9G0N4</accession>
<dbReference type="InterPro" id="IPR014710">
    <property type="entry name" value="RmlC-like_jellyroll"/>
</dbReference>
<organism evidence="2 3">
    <name type="scientific">Niastella vici</name>
    <dbReference type="NCBI Taxonomy" id="1703345"/>
    <lineage>
        <taxon>Bacteria</taxon>
        <taxon>Pseudomonadati</taxon>
        <taxon>Bacteroidota</taxon>
        <taxon>Chitinophagia</taxon>
        <taxon>Chitinophagales</taxon>
        <taxon>Chitinophagaceae</taxon>
        <taxon>Niastella</taxon>
    </lineage>
</organism>
<evidence type="ECO:0000259" key="1">
    <source>
        <dbReference type="PROSITE" id="PS50042"/>
    </source>
</evidence>
<proteinExistence type="predicted"/>
<dbReference type="Proteomes" id="UP000192796">
    <property type="component" value="Unassembled WGS sequence"/>
</dbReference>
<evidence type="ECO:0000313" key="3">
    <source>
        <dbReference type="Proteomes" id="UP000192796"/>
    </source>
</evidence>
<dbReference type="RefSeq" id="WP_081147314.1">
    <property type="nucleotide sequence ID" value="NZ_LVYD01000043.1"/>
</dbReference>
<dbReference type="OrthoDB" id="9152304at2"/>
<dbReference type="EMBL" id="LVYD01000043">
    <property type="protein sequence ID" value="OQP64134.1"/>
    <property type="molecule type" value="Genomic_DNA"/>
</dbReference>
<keyword evidence="3" id="KW-1185">Reference proteome</keyword>
<sequence>MLHALVGTLGKYVSLTQEEIDVIASLFSFRTFRKRQYILQEGEINRHETFIVKGVTRTYEVDEKGQEHIVQFGLEDWWIGDLYSFLTETPTKYNIDCIEDTEVFQITKTNLEALYEKVPKMERHFRIIIQNAFIASTNRVASSLVKSAADRYLDFIAQYPQIEQRVPNHQIASYLGITPQSLSRIRSQVNKK</sequence>
<dbReference type="CDD" id="cd00038">
    <property type="entry name" value="CAP_ED"/>
    <property type="match status" value="1"/>
</dbReference>
<dbReference type="Pfam" id="PF00027">
    <property type="entry name" value="cNMP_binding"/>
    <property type="match status" value="1"/>
</dbReference>